<evidence type="ECO:0000313" key="7">
    <source>
        <dbReference type="Proteomes" id="UP000515145"/>
    </source>
</evidence>
<sequence length="930" mass="103596">MRMAESSSSSRIRRRLTPDTESDITGLMVSISIDNIPFIPPTRAQITLQQTTRRPATSMKESSGAVVVWRALLVGMCVLLLLSSAGLVFLLVQQTELAEELVRLESQMRELSESCRLQAEILPADLKEAGELKKLHRSRRHPEGDPAQSQDQKDMLMLMTYSMVPVKAFTDLCNSSRGICLTGPPGPQGLPGRPGSPGPRGAPGPEGRRGRRGLPGPPGPACPACYSSEERNTTTKERSRKDNIFMESPTTHPSEDVRDVPNVTDSEKRLKANVESEFRSFHTNYSHNTMKETTEAPVQLPTGRKNNMLYSLLTSNLIESDGVFNGGGNVSDTTVESELVSPPPDYRHHTGTENETFTEALVKLLTVLLKPNMAHDDRNVSTVAEKLLHTKQEPESLTPHPAENTRNTFNVAASERLTHTEVEPVTTAESVPFHKDDHDTFNDTSSEHVTGGPIQTSAEPLPSPQGDHHLTLNNTEGENATEGPVAVLPAPPDTDHNSETSMSHGESPIKHESRDTFNAADSRKHGDTQKESDVALFHQDSQHSTINDHSTENVTQGLITLLEARLDADQHSDLHKGSRVTIQTAMNSEVRTAHPTENTEDAFKPTDSEKLLLHTQIEAGSIMFHENSSNDTKEEENATAAPVTLTTLNSSGNIIDTPMKSDSSHPFQTFDKINETIDDKWTKTECNIKRIKCSEMAAPVQSTFGAWMSDVSQPTDRRYWLTEHFSGRVLLEFRNISGFQDKKHKVIDLRMFYQGCGHVIYKKSFYFHKAGANRLVKFGLNTRTTHTLVMPNSRYHNLAYLFRNSKTYFKFAVDEIGLWVVFASDTDDNTMVAKLNTDTFSVEFLINTGYPTAKAGNAFIVCGVLYFTDNRDRRVMYAFDLKTQSPLDAGFDLRPANGILSMLSYYPSKKLLYMWDNRSLNTCKINFKHS</sequence>
<evidence type="ECO:0000256" key="3">
    <source>
        <dbReference type="PROSITE-ProRule" id="PRU00446"/>
    </source>
</evidence>
<feature type="compositionally biased region" description="Basic and acidic residues" evidence="4">
    <location>
        <begin position="228"/>
        <end position="244"/>
    </location>
</feature>
<proteinExistence type="predicted"/>
<comment type="caution">
    <text evidence="3">Lacks conserved residue(s) required for the propagation of feature annotation.</text>
</comment>
<dbReference type="GeneID" id="114451414"/>
<keyword evidence="7" id="KW-1185">Reference proteome</keyword>
<evidence type="ECO:0000256" key="4">
    <source>
        <dbReference type="SAM" id="MobiDB-lite"/>
    </source>
</evidence>
<evidence type="ECO:0000256" key="5">
    <source>
        <dbReference type="SAM" id="Phobius"/>
    </source>
</evidence>
<dbReference type="SMART" id="SM00284">
    <property type="entry name" value="OLF"/>
    <property type="match status" value="1"/>
</dbReference>
<dbReference type="GO" id="GO:0005615">
    <property type="term" value="C:extracellular space"/>
    <property type="evidence" value="ECO:0007669"/>
    <property type="project" value="TreeGrafter"/>
</dbReference>
<feature type="compositionally biased region" description="Polar residues" evidence="4">
    <location>
        <begin position="442"/>
        <end position="458"/>
    </location>
</feature>
<dbReference type="PROSITE" id="PS51132">
    <property type="entry name" value="OLF"/>
    <property type="match status" value="1"/>
</dbReference>
<reference evidence="8" key="1">
    <citation type="submission" date="2025-08" db="UniProtKB">
        <authorList>
            <consortium name="RefSeq"/>
        </authorList>
    </citation>
    <scope>IDENTIFICATION</scope>
</reference>
<dbReference type="RefSeq" id="XP_028285788.1">
    <property type="nucleotide sequence ID" value="XM_028429987.1"/>
</dbReference>
<organism evidence="7 8">
    <name type="scientific">Parambassis ranga</name>
    <name type="common">Indian glassy fish</name>
    <dbReference type="NCBI Taxonomy" id="210632"/>
    <lineage>
        <taxon>Eukaryota</taxon>
        <taxon>Metazoa</taxon>
        <taxon>Chordata</taxon>
        <taxon>Craniata</taxon>
        <taxon>Vertebrata</taxon>
        <taxon>Euteleostomi</taxon>
        <taxon>Actinopterygii</taxon>
        <taxon>Neopterygii</taxon>
        <taxon>Teleostei</taxon>
        <taxon>Neoteleostei</taxon>
        <taxon>Acanthomorphata</taxon>
        <taxon>Ovalentaria</taxon>
        <taxon>Ambassidae</taxon>
        <taxon>Parambassis</taxon>
    </lineage>
</organism>
<dbReference type="InParanoid" id="A0A6P7K8H6"/>
<dbReference type="PANTHER" id="PTHR23192:SF85">
    <property type="entry name" value="GLIOMEDIN"/>
    <property type="match status" value="1"/>
</dbReference>
<keyword evidence="2" id="KW-0964">Secreted</keyword>
<feature type="compositionally biased region" description="Basic and acidic residues" evidence="4">
    <location>
        <begin position="432"/>
        <end position="441"/>
    </location>
</feature>
<evidence type="ECO:0000313" key="8">
    <source>
        <dbReference type="RefSeq" id="XP_028285788.1"/>
    </source>
</evidence>
<evidence type="ECO:0000259" key="6">
    <source>
        <dbReference type="PROSITE" id="PS51132"/>
    </source>
</evidence>
<gene>
    <name evidence="8" type="primary">LOC114451414</name>
</gene>
<feature type="compositionally biased region" description="Basic and acidic residues" evidence="4">
    <location>
        <begin position="507"/>
        <end position="531"/>
    </location>
</feature>
<dbReference type="InterPro" id="IPR008160">
    <property type="entry name" value="Collagen"/>
</dbReference>
<dbReference type="Pfam" id="PF02191">
    <property type="entry name" value="OLF"/>
    <property type="match status" value="1"/>
</dbReference>
<dbReference type="SUPFAM" id="SSF101898">
    <property type="entry name" value="NHL repeat"/>
    <property type="match status" value="1"/>
</dbReference>
<dbReference type="InterPro" id="IPR003112">
    <property type="entry name" value="Olfac-like_dom"/>
</dbReference>
<dbReference type="PANTHER" id="PTHR23192">
    <property type="entry name" value="OLFACTOMEDIN-RELATED"/>
    <property type="match status" value="1"/>
</dbReference>
<feature type="region of interest" description="Disordered" evidence="4">
    <location>
        <begin position="415"/>
        <end position="531"/>
    </location>
</feature>
<dbReference type="Proteomes" id="UP000515145">
    <property type="component" value="Chromosome 19"/>
</dbReference>
<keyword evidence="5" id="KW-0472">Membrane</keyword>
<comment type="subcellular location">
    <subcellularLocation>
        <location evidence="1">Secreted</location>
    </subcellularLocation>
</comment>
<dbReference type="GO" id="GO:0009986">
    <property type="term" value="C:cell surface"/>
    <property type="evidence" value="ECO:0007669"/>
    <property type="project" value="TreeGrafter"/>
</dbReference>
<feature type="region of interest" description="Disordered" evidence="4">
    <location>
        <begin position="183"/>
        <end position="265"/>
    </location>
</feature>
<keyword evidence="5" id="KW-0812">Transmembrane</keyword>
<dbReference type="InterPro" id="IPR050605">
    <property type="entry name" value="Olfactomedin-like_domain"/>
</dbReference>
<protein>
    <submittedName>
        <fullName evidence="8">Uncharacterized protein LOC114451414 isoform X1</fullName>
    </submittedName>
</protein>
<dbReference type="OrthoDB" id="8397025at2759"/>
<dbReference type="Pfam" id="PF01391">
    <property type="entry name" value="Collagen"/>
    <property type="match status" value="1"/>
</dbReference>
<dbReference type="GO" id="GO:0007165">
    <property type="term" value="P:signal transduction"/>
    <property type="evidence" value="ECO:0007669"/>
    <property type="project" value="TreeGrafter"/>
</dbReference>
<evidence type="ECO:0000256" key="1">
    <source>
        <dbReference type="ARBA" id="ARBA00004613"/>
    </source>
</evidence>
<evidence type="ECO:0000256" key="2">
    <source>
        <dbReference type="ARBA" id="ARBA00022525"/>
    </source>
</evidence>
<feature type="compositionally biased region" description="Basic and acidic residues" evidence="4">
    <location>
        <begin position="253"/>
        <end position="265"/>
    </location>
</feature>
<name>A0A6P7K8H6_9TELE</name>
<feature type="domain" description="Olfactomedin-like" evidence="6">
    <location>
        <begin position="685"/>
        <end position="929"/>
    </location>
</feature>
<feature type="compositionally biased region" description="Pro residues" evidence="4">
    <location>
        <begin position="184"/>
        <end position="202"/>
    </location>
</feature>
<keyword evidence="5" id="KW-1133">Transmembrane helix</keyword>
<feature type="transmembrane region" description="Helical" evidence="5">
    <location>
        <begin position="67"/>
        <end position="92"/>
    </location>
</feature>
<dbReference type="AlphaFoldDB" id="A0A6P7K8H6"/>
<accession>A0A6P7K8H6</accession>